<dbReference type="GO" id="GO:0016586">
    <property type="term" value="C:RSC-type complex"/>
    <property type="evidence" value="ECO:0007669"/>
    <property type="project" value="TreeGrafter"/>
</dbReference>
<keyword evidence="6" id="KW-0805">Transcription regulation</keyword>
<evidence type="ECO:0000259" key="9">
    <source>
        <dbReference type="Pfam" id="PF09733"/>
    </source>
</evidence>
<comment type="caution">
    <text evidence="11">The sequence shown here is derived from an EMBL/GenBank/DDBJ whole genome shotgun (WGS) entry which is preliminary data.</text>
</comment>
<name>A0A267F4W9_9PLAT</name>
<feature type="compositionally biased region" description="Low complexity" evidence="8">
    <location>
        <begin position="406"/>
        <end position="416"/>
    </location>
</feature>
<evidence type="ECO:0000256" key="4">
    <source>
        <dbReference type="ARBA" id="ARBA00022833"/>
    </source>
</evidence>
<dbReference type="PANTHER" id="PTHR22597:SF0">
    <property type="entry name" value="POLYCOMB PROTEIN SUZ12"/>
    <property type="match status" value="1"/>
</dbReference>
<evidence type="ECO:0000313" key="12">
    <source>
        <dbReference type="Proteomes" id="UP000215902"/>
    </source>
</evidence>
<feature type="region of interest" description="Disordered" evidence="8">
    <location>
        <begin position="381"/>
        <end position="418"/>
    </location>
</feature>
<dbReference type="GO" id="GO:0035098">
    <property type="term" value="C:ESC/E(Z) complex"/>
    <property type="evidence" value="ECO:0007669"/>
    <property type="project" value="TreeGrafter"/>
</dbReference>
<feature type="region of interest" description="Disordered" evidence="8">
    <location>
        <begin position="204"/>
        <end position="225"/>
    </location>
</feature>
<evidence type="ECO:0000259" key="10">
    <source>
        <dbReference type="Pfam" id="PF23320"/>
    </source>
</evidence>
<organism evidence="11 12">
    <name type="scientific">Macrostomum lignano</name>
    <dbReference type="NCBI Taxonomy" id="282301"/>
    <lineage>
        <taxon>Eukaryota</taxon>
        <taxon>Metazoa</taxon>
        <taxon>Spiralia</taxon>
        <taxon>Lophotrochozoa</taxon>
        <taxon>Platyhelminthes</taxon>
        <taxon>Rhabditophora</taxon>
        <taxon>Macrostomorpha</taxon>
        <taxon>Macrostomida</taxon>
        <taxon>Macrostomidae</taxon>
        <taxon>Macrostomum</taxon>
    </lineage>
</organism>
<evidence type="ECO:0000256" key="7">
    <source>
        <dbReference type="ARBA" id="ARBA00023163"/>
    </source>
</evidence>
<feature type="compositionally biased region" description="Polar residues" evidence="8">
    <location>
        <begin position="7"/>
        <end position="20"/>
    </location>
</feature>
<dbReference type="Pfam" id="PF23320">
    <property type="entry name" value="Zn_SUZ12"/>
    <property type="match status" value="1"/>
</dbReference>
<keyword evidence="2" id="KW-0479">Metal-binding</keyword>
<evidence type="ECO:0000256" key="2">
    <source>
        <dbReference type="ARBA" id="ARBA00022723"/>
    </source>
</evidence>
<dbReference type="InterPro" id="IPR019135">
    <property type="entry name" value="Polycomb_protein_VEFS-Box"/>
</dbReference>
<feature type="non-terminal residue" evidence="11">
    <location>
        <position position="1"/>
    </location>
</feature>
<dbReference type="GO" id="GO:0008270">
    <property type="term" value="F:zinc ion binding"/>
    <property type="evidence" value="ECO:0007669"/>
    <property type="project" value="UniProtKB-KW"/>
</dbReference>
<dbReference type="OrthoDB" id="166746at2759"/>
<evidence type="ECO:0000313" key="11">
    <source>
        <dbReference type="EMBL" id="PAA68825.1"/>
    </source>
</evidence>
<feature type="domain" description="Polycomb protein SUZ12-like zinc finger" evidence="10">
    <location>
        <begin position="424"/>
        <end position="475"/>
    </location>
</feature>
<protein>
    <submittedName>
        <fullName evidence="11">Uncharacterized protein</fullName>
    </submittedName>
</protein>
<evidence type="ECO:0000256" key="1">
    <source>
        <dbReference type="ARBA" id="ARBA00007416"/>
    </source>
</evidence>
<dbReference type="PANTHER" id="PTHR22597">
    <property type="entry name" value="POLYCOMB GROUP PROTEIN"/>
    <property type="match status" value="1"/>
</dbReference>
<keyword evidence="3" id="KW-0863">Zinc-finger</keyword>
<evidence type="ECO:0000256" key="8">
    <source>
        <dbReference type="SAM" id="MobiDB-lite"/>
    </source>
</evidence>
<comment type="similarity">
    <text evidence="1">Belongs to the VEFS (VRN2-EMF2-FIS2-SU(Z)12) family.</text>
</comment>
<dbReference type="AlphaFoldDB" id="A0A267F4W9"/>
<feature type="domain" description="Polycomb protein VEFS-Box" evidence="9">
    <location>
        <begin position="547"/>
        <end position="665"/>
    </location>
</feature>
<keyword evidence="7" id="KW-0804">Transcription</keyword>
<dbReference type="Pfam" id="PF09733">
    <property type="entry name" value="VEFS-Box"/>
    <property type="match status" value="1"/>
</dbReference>
<keyword evidence="4" id="KW-0862">Zinc</keyword>
<feature type="region of interest" description="Disordered" evidence="8">
    <location>
        <begin position="1"/>
        <end position="59"/>
    </location>
</feature>
<gene>
    <name evidence="11" type="ORF">BOX15_Mlig027011g2</name>
</gene>
<feature type="compositionally biased region" description="Low complexity" evidence="8">
    <location>
        <begin position="27"/>
        <end position="39"/>
    </location>
</feature>
<proteinExistence type="inferred from homology"/>
<dbReference type="EMBL" id="NIVC01001368">
    <property type="protein sequence ID" value="PAA68825.1"/>
    <property type="molecule type" value="Genomic_DNA"/>
</dbReference>
<dbReference type="GO" id="GO:0031490">
    <property type="term" value="F:chromatin DNA binding"/>
    <property type="evidence" value="ECO:0007669"/>
    <property type="project" value="TreeGrafter"/>
</dbReference>
<dbReference type="STRING" id="282301.A0A267F4W9"/>
<dbReference type="GO" id="GO:0006325">
    <property type="term" value="P:chromatin organization"/>
    <property type="evidence" value="ECO:0007669"/>
    <property type="project" value="UniProtKB-KW"/>
</dbReference>
<evidence type="ECO:0000256" key="6">
    <source>
        <dbReference type="ARBA" id="ARBA00023015"/>
    </source>
</evidence>
<accession>A0A267F4W9</accession>
<sequence>AAMVKAGQQQRQSTGPSESSGCLPRVASSTSLSSLASSAGAGGGNGKAATSVAKPEPPTEEAMAHAAFIEVLSPPTHLYRYLAMRHRTSPIFLTRSLSYIGRPVGRSGSRSLAESTAALAGRPVAAPPELPAEAPAWDLPRNASLELRFAGFFDSNREKEWVTVSARLDLAVVHRCYNRRKSTQSSGQRHLACLSLECNPYSRTQRPHRNGHGSAGADSEPPADFTVLNKDLRDPQANRIVQSYLLLRVSAMEKRNYSKMYDSPPGSRKSHKKDVTEYPVQYCALLPLFNHGRAQTCTSSGTAIDCPLQLYTGEYECRLECLGAEEPADLVSASARVLQEWHGSRIRPASAEASEYERWPVVRFSARWYGVTGEPAGAEALQQPPQAEAQAKEEQPQQKSRKRQHSGTAKQSAGSKSGAGGDWRVIYNFYHAGRCRQCTEVDGLRCPWCDLDCRQANGLLCHLRACHSRLAFASISETSAVKRRRLLLEVRINSDYNGGYEGDPACLFRSTGFEPTPFPARRLPFTHLIHWRGAACSAQQTLVANPRPLVSGHTRQYFHSQTCVPLLPQEIDADSEDEIAPDWLRQKYSRNLEDFTDVNEGEKAVMMAWNLHVMTWEGGPVTGQHQLPQLCSTFIDRCAPDLLARGLRGNLLLHLASLTDYGLVRPDLLYELLLRVNQLADDQPQPMAVDA</sequence>
<reference evidence="11 12" key="1">
    <citation type="submission" date="2017-06" db="EMBL/GenBank/DDBJ databases">
        <title>A platform for efficient transgenesis in Macrostomum lignano, a flatworm model organism for stem cell research.</title>
        <authorList>
            <person name="Berezikov E."/>
        </authorList>
    </citation>
    <scope>NUCLEOTIDE SEQUENCE [LARGE SCALE GENOMIC DNA]</scope>
    <source>
        <strain evidence="11">DV1</strain>
        <tissue evidence="11">Whole organism</tissue>
    </source>
</reference>
<evidence type="ECO:0000256" key="5">
    <source>
        <dbReference type="ARBA" id="ARBA00022853"/>
    </source>
</evidence>
<dbReference type="Proteomes" id="UP000215902">
    <property type="component" value="Unassembled WGS sequence"/>
</dbReference>
<dbReference type="InterPro" id="IPR057540">
    <property type="entry name" value="Znf_SUZ12"/>
</dbReference>
<keyword evidence="5" id="KW-0156">Chromatin regulator</keyword>
<keyword evidence="12" id="KW-1185">Reference proteome</keyword>
<dbReference type="CDD" id="cd21551">
    <property type="entry name" value="VEFS-box_SUZ12"/>
    <property type="match status" value="1"/>
</dbReference>
<evidence type="ECO:0000256" key="3">
    <source>
        <dbReference type="ARBA" id="ARBA00022771"/>
    </source>
</evidence>